<name>A0ABT8RQA7_9FLAO</name>
<protein>
    <recommendedName>
        <fullName evidence="3">Fibronectin type-III domain-containing protein</fullName>
    </recommendedName>
</protein>
<dbReference type="RefSeq" id="WP_304436029.1">
    <property type="nucleotide sequence ID" value="NZ_JAUKUC010000001.1"/>
</dbReference>
<dbReference type="InterPro" id="IPR036116">
    <property type="entry name" value="FN3_sf"/>
</dbReference>
<evidence type="ECO:0000313" key="1">
    <source>
        <dbReference type="EMBL" id="MDO1513067.1"/>
    </source>
</evidence>
<reference evidence="1" key="1">
    <citation type="journal article" date="2014" name="Int. J. Syst. Evol. Microbiol.">
        <title>Complete genome of a new Firmicutes species belonging to the dominant human colonic microbiota ('Ruminococcus bicirculans') reveals two chromosomes and a selective capacity to utilize plant glucans.</title>
        <authorList>
            <consortium name="NISC Comparative Sequencing Program"/>
            <person name="Wegmann U."/>
            <person name="Louis P."/>
            <person name="Goesmann A."/>
            <person name="Henrissat B."/>
            <person name="Duncan S.H."/>
            <person name="Flint H.J."/>
        </authorList>
    </citation>
    <scope>NUCLEOTIDE SEQUENCE</scope>
    <source>
        <strain evidence="1">CECT 8869</strain>
    </source>
</reference>
<accession>A0ABT8RQA7</accession>
<comment type="caution">
    <text evidence="1">The sequence shown here is derived from an EMBL/GenBank/DDBJ whole genome shotgun (WGS) entry which is preliminary data.</text>
</comment>
<dbReference type="Proteomes" id="UP001168579">
    <property type="component" value="Unassembled WGS sequence"/>
</dbReference>
<organism evidence="1 2">
    <name type="scientific">Maribacter confluentis</name>
    <dbReference type="NCBI Taxonomy" id="1656093"/>
    <lineage>
        <taxon>Bacteria</taxon>
        <taxon>Pseudomonadati</taxon>
        <taxon>Bacteroidota</taxon>
        <taxon>Flavobacteriia</taxon>
        <taxon>Flavobacteriales</taxon>
        <taxon>Flavobacteriaceae</taxon>
        <taxon>Maribacter</taxon>
    </lineage>
</organism>
<sequence length="233" mass="26421">MKGHLLKCILILSLFSIGCTGEFVKDKRAIFLKAPLDNTPCLEGESDGLLVNIPFEWSVDGDNENLMLLIDELDSNKKILDSERQKIIDLNKDQTSENVFLDFGKWYQWQITAGNGSVKSEVFTFYSEGFPSINRAPFPAEITIRQRNEGKLIFTWIAPIDPNNDRLVYDAFFGETRETPSEIKSNMLEPEVLEVPNPKIGSEYYLKIVSKEVFEDNSFGNASIALIKVLVEN</sequence>
<dbReference type="PROSITE" id="PS51257">
    <property type="entry name" value="PROKAR_LIPOPROTEIN"/>
    <property type="match status" value="1"/>
</dbReference>
<dbReference type="EMBL" id="JAUKUC010000001">
    <property type="protein sequence ID" value="MDO1513067.1"/>
    <property type="molecule type" value="Genomic_DNA"/>
</dbReference>
<proteinExistence type="predicted"/>
<keyword evidence="2" id="KW-1185">Reference proteome</keyword>
<reference evidence="1" key="2">
    <citation type="submission" date="2023-06" db="EMBL/GenBank/DDBJ databases">
        <authorList>
            <person name="Lucena T."/>
            <person name="Sun Q."/>
        </authorList>
    </citation>
    <scope>NUCLEOTIDE SEQUENCE</scope>
    <source>
        <strain evidence="1">CECT 8869</strain>
    </source>
</reference>
<evidence type="ECO:0008006" key="3">
    <source>
        <dbReference type="Google" id="ProtNLM"/>
    </source>
</evidence>
<gene>
    <name evidence="1" type="ORF">Q2T41_10405</name>
</gene>
<dbReference type="SUPFAM" id="SSF49265">
    <property type="entry name" value="Fibronectin type III"/>
    <property type="match status" value="1"/>
</dbReference>
<evidence type="ECO:0000313" key="2">
    <source>
        <dbReference type="Proteomes" id="UP001168579"/>
    </source>
</evidence>